<evidence type="ECO:0000313" key="3">
    <source>
        <dbReference type="Proteomes" id="UP000028561"/>
    </source>
</evidence>
<evidence type="ECO:0000313" key="2">
    <source>
        <dbReference type="EMBL" id="AIF71881.1"/>
    </source>
</evidence>
<dbReference type="KEGG" id="vg:20282992"/>
<keyword evidence="1" id="KW-0812">Transmembrane</keyword>
<reference evidence="2 3" key="2">
    <citation type="journal article" date="2016" name="Virology (Lond)">
        <title>Genomic characterization and comparison of seven Myoviridae bacteriophage infecting Bacillus thuringiensis.</title>
        <authorList>
            <person name="Sauder A.B."/>
            <person name="Quinn M.R."/>
            <person name="Brouillette A."/>
            <person name="Caruso S."/>
            <person name="Cresawn S."/>
            <person name="Erill I."/>
            <person name="Lewis L."/>
            <person name="Loesser-Casey K."/>
            <person name="Pate M."/>
            <person name="Scott C."/>
            <person name="Stockwell S."/>
            <person name="Temple L."/>
        </authorList>
    </citation>
    <scope>NUCLEOTIDE SEQUENCE [LARGE SCALE GENOMIC DNA]</scope>
</reference>
<keyword evidence="1" id="KW-0472">Membrane</keyword>
<keyword evidence="3" id="KW-1185">Reference proteome</keyword>
<feature type="transmembrane region" description="Helical" evidence="1">
    <location>
        <begin position="36"/>
        <end position="56"/>
    </location>
</feature>
<name>A0A075M4F4_9CAUD</name>
<organism evidence="2 3">
    <name type="scientific">Bacillus phage Riley</name>
    <dbReference type="NCBI Taxonomy" id="1486662"/>
    <lineage>
        <taxon>Viruses</taxon>
        <taxon>Duplodnaviria</taxon>
        <taxon>Heunggongvirae</taxon>
        <taxon>Uroviricota</taxon>
        <taxon>Caudoviricetes</taxon>
        <taxon>Herelleviridae</taxon>
        <taxon>Bastillevirinae</taxon>
        <taxon>Bequatrovirus</taxon>
        <taxon>Bequatrovirus riley</taxon>
    </lineage>
</organism>
<sequence length="62" mass="7167">MAMTLIYLILATIFIVSAWKFTQGITNIREYKTSKLVLHAFLTTWSGTTIITWAVLDFIERL</sequence>
<accession>A0A075M4F4</accession>
<dbReference type="RefSeq" id="YP_009055770.1">
    <property type="nucleotide sequence ID" value="NC_024788.1"/>
</dbReference>
<reference evidence="3" key="1">
    <citation type="submission" date="2014-09" db="EMBL/GenBank/DDBJ databases">
        <title>Genomic characterization and comparison of seven Myoviridae bacteriophage infecting Bacillus thuringiensis.</title>
        <authorList>
            <person name="Sauder A.B."/>
            <person name="McKenzie Q.R."/>
            <person name="Temple L.M."/>
            <person name="Alexis B.K."/>
            <person name="Al-Atrache Z."/>
            <person name="Lewis L.O."/>
            <person name="Loesser-Casey K.E."/>
            <person name="Mitchell K.J."/>
        </authorList>
    </citation>
    <scope>NUCLEOTIDE SEQUENCE [LARGE SCALE GENOMIC DNA]</scope>
</reference>
<protein>
    <submittedName>
        <fullName evidence="2">Uncharacterized protein</fullName>
    </submittedName>
</protein>
<dbReference type="GeneID" id="20282992"/>
<dbReference type="Proteomes" id="UP000028561">
    <property type="component" value="Segment"/>
</dbReference>
<evidence type="ECO:0000256" key="1">
    <source>
        <dbReference type="SAM" id="Phobius"/>
    </source>
</evidence>
<dbReference type="EMBL" id="KJ489402">
    <property type="protein sequence ID" value="AIF71881.1"/>
    <property type="molecule type" value="Genomic_DNA"/>
</dbReference>
<keyword evidence="1" id="KW-1133">Transmembrane helix</keyword>
<proteinExistence type="predicted"/>